<protein>
    <submittedName>
        <fullName evidence="2">Uncharacterized protein</fullName>
    </submittedName>
</protein>
<reference evidence="2" key="1">
    <citation type="submission" date="2020-10" db="EMBL/GenBank/DDBJ databases">
        <authorList>
            <person name="Han B."/>
            <person name="Lu T."/>
            <person name="Zhao Q."/>
            <person name="Huang X."/>
            <person name="Zhao Y."/>
        </authorList>
    </citation>
    <scope>NUCLEOTIDE SEQUENCE</scope>
</reference>
<evidence type="ECO:0000313" key="3">
    <source>
        <dbReference type="Proteomes" id="UP000604825"/>
    </source>
</evidence>
<dbReference type="AlphaFoldDB" id="A0A811MHM0"/>
<feature type="compositionally biased region" description="Basic and acidic residues" evidence="1">
    <location>
        <begin position="77"/>
        <end position="86"/>
    </location>
</feature>
<organism evidence="2 3">
    <name type="scientific">Miscanthus lutarioriparius</name>
    <dbReference type="NCBI Taxonomy" id="422564"/>
    <lineage>
        <taxon>Eukaryota</taxon>
        <taxon>Viridiplantae</taxon>
        <taxon>Streptophyta</taxon>
        <taxon>Embryophyta</taxon>
        <taxon>Tracheophyta</taxon>
        <taxon>Spermatophyta</taxon>
        <taxon>Magnoliopsida</taxon>
        <taxon>Liliopsida</taxon>
        <taxon>Poales</taxon>
        <taxon>Poaceae</taxon>
        <taxon>PACMAD clade</taxon>
        <taxon>Panicoideae</taxon>
        <taxon>Andropogonodae</taxon>
        <taxon>Andropogoneae</taxon>
        <taxon>Saccharinae</taxon>
        <taxon>Miscanthus</taxon>
    </lineage>
</organism>
<feature type="region of interest" description="Disordered" evidence="1">
    <location>
        <begin position="1"/>
        <end position="33"/>
    </location>
</feature>
<comment type="caution">
    <text evidence="2">The sequence shown here is derived from an EMBL/GenBank/DDBJ whole genome shotgun (WGS) entry which is preliminary data.</text>
</comment>
<feature type="region of interest" description="Disordered" evidence="1">
    <location>
        <begin position="69"/>
        <end position="105"/>
    </location>
</feature>
<gene>
    <name evidence="2" type="ORF">NCGR_LOCUS2829</name>
</gene>
<sequence length="105" mass="11141">MTKGASAATASPQSDTAATARRPPPTPSVAATMQCGMRGDSATLLVIYGVSVRFLKKLMLMMTYEVVISNPSDSEGESDKERKGKDQIVGISQIEESHQAPKLKG</sequence>
<accession>A0A811MHM0</accession>
<name>A0A811MHM0_9POAL</name>
<proteinExistence type="predicted"/>
<evidence type="ECO:0000313" key="2">
    <source>
        <dbReference type="EMBL" id="CAD6204920.1"/>
    </source>
</evidence>
<dbReference type="EMBL" id="CAJGYO010000001">
    <property type="protein sequence ID" value="CAD6204920.1"/>
    <property type="molecule type" value="Genomic_DNA"/>
</dbReference>
<dbReference type="Proteomes" id="UP000604825">
    <property type="component" value="Unassembled WGS sequence"/>
</dbReference>
<evidence type="ECO:0000256" key="1">
    <source>
        <dbReference type="SAM" id="MobiDB-lite"/>
    </source>
</evidence>
<keyword evidence="3" id="KW-1185">Reference proteome</keyword>